<dbReference type="Proteomes" id="UP000198724">
    <property type="component" value="Unassembled WGS sequence"/>
</dbReference>
<evidence type="ECO:0000313" key="2">
    <source>
        <dbReference type="Proteomes" id="UP000198724"/>
    </source>
</evidence>
<accession>A0A1I2VXU2</accession>
<organism evidence="1 2">
    <name type="scientific">Pontibacter chinhatensis</name>
    <dbReference type="NCBI Taxonomy" id="1436961"/>
    <lineage>
        <taxon>Bacteria</taxon>
        <taxon>Pseudomonadati</taxon>
        <taxon>Bacteroidota</taxon>
        <taxon>Cytophagia</taxon>
        <taxon>Cytophagales</taxon>
        <taxon>Hymenobacteraceae</taxon>
        <taxon>Pontibacter</taxon>
    </lineage>
</organism>
<reference evidence="2" key="1">
    <citation type="submission" date="2016-10" db="EMBL/GenBank/DDBJ databases">
        <authorList>
            <person name="Varghese N."/>
            <person name="Submissions S."/>
        </authorList>
    </citation>
    <scope>NUCLEOTIDE SEQUENCE [LARGE SCALE GENOMIC DNA]</scope>
    <source>
        <strain evidence="2">LP51</strain>
    </source>
</reference>
<protein>
    <submittedName>
        <fullName evidence="1">Uncharacterized protein</fullName>
    </submittedName>
</protein>
<sequence>MPGSKFYLARKEREMRRHTRTSTGAISDTWNYSLNTVSNSLGFTHEFTAALEQGLLDEERVLRKHRLEKEHNAEVEPIYPSCSLDERPSTTNAV</sequence>
<keyword evidence="2" id="KW-1185">Reference proteome</keyword>
<evidence type="ECO:0000313" key="1">
    <source>
        <dbReference type="EMBL" id="SFG93209.1"/>
    </source>
</evidence>
<proteinExistence type="predicted"/>
<dbReference type="AlphaFoldDB" id="A0A1I2VXU2"/>
<dbReference type="EMBL" id="FOOT01000004">
    <property type="protein sequence ID" value="SFG93209.1"/>
    <property type="molecule type" value="Genomic_DNA"/>
</dbReference>
<gene>
    <name evidence="1" type="ORF">SAMN05421739_104391</name>
</gene>
<name>A0A1I2VXU2_9BACT</name>